<evidence type="ECO:0000313" key="8">
    <source>
        <dbReference type="EMBL" id="CAH0364227.1"/>
    </source>
</evidence>
<evidence type="ECO:0000256" key="4">
    <source>
        <dbReference type="ARBA" id="ARBA00023136"/>
    </source>
</evidence>
<accession>A0A8J2S3Z2</accession>
<evidence type="ECO:0000256" key="1">
    <source>
        <dbReference type="ARBA" id="ARBA00004170"/>
    </source>
</evidence>
<organism evidence="8 9">
    <name type="scientific">Pelagomonas calceolata</name>
    <dbReference type="NCBI Taxonomy" id="35677"/>
    <lineage>
        <taxon>Eukaryota</taxon>
        <taxon>Sar</taxon>
        <taxon>Stramenopiles</taxon>
        <taxon>Ochrophyta</taxon>
        <taxon>Pelagophyceae</taxon>
        <taxon>Pelagomonadales</taxon>
        <taxon>Pelagomonadaceae</taxon>
        <taxon>Pelagomonas</taxon>
    </lineage>
</organism>
<dbReference type="GO" id="GO:0009523">
    <property type="term" value="C:photosystem II"/>
    <property type="evidence" value="ECO:0007669"/>
    <property type="project" value="InterPro"/>
</dbReference>
<dbReference type="InterPro" id="IPR010527">
    <property type="entry name" value="PSII_PsbU"/>
</dbReference>
<keyword evidence="7" id="KW-0732">Signal</keyword>
<protein>
    <recommendedName>
        <fullName evidence="5">Photosystem II 12 kDa extrinsic protein</fullName>
    </recommendedName>
</protein>
<dbReference type="OrthoDB" id="190276at2759"/>
<reference evidence="8" key="1">
    <citation type="submission" date="2021-11" db="EMBL/GenBank/DDBJ databases">
        <authorList>
            <consortium name="Genoscope - CEA"/>
            <person name="William W."/>
        </authorList>
    </citation>
    <scope>NUCLEOTIDE SEQUENCE</scope>
</reference>
<feature type="region of interest" description="Disordered" evidence="6">
    <location>
        <begin position="119"/>
        <end position="154"/>
    </location>
</feature>
<feature type="non-terminal residue" evidence="8">
    <location>
        <position position="154"/>
    </location>
</feature>
<dbReference type="Gene3D" id="1.10.150.320">
    <property type="entry name" value="Photosystem II 12 kDa extrinsic protein"/>
    <property type="match status" value="1"/>
</dbReference>
<comment type="subcellular location">
    <subcellularLocation>
        <location evidence="1">Membrane</location>
        <topology evidence="1">Peripheral membrane protein</topology>
    </subcellularLocation>
</comment>
<gene>
    <name evidence="8" type="ORF">PECAL_1P05810</name>
</gene>
<sequence>MRLLLSLITSAAALRPSNAPLPLVEKSRRAFGAAAVAGAFVALPANAKIDVNNAMAREFSAYPGLFPTVGTKLVKRGPFKSKRDMYAALDTDVERAALRKYDAAIVLNARLGGHAVQGQSDLQVRVRPGQGRRLPRRADPPGPDEPTVTRRAGR</sequence>
<feature type="chain" id="PRO_5035243161" description="Photosystem II 12 kDa extrinsic protein" evidence="7">
    <location>
        <begin position="20"/>
        <end position="154"/>
    </location>
</feature>
<dbReference type="GO" id="GO:0042549">
    <property type="term" value="P:photosystem II stabilization"/>
    <property type="evidence" value="ECO:0007669"/>
    <property type="project" value="InterPro"/>
</dbReference>
<evidence type="ECO:0000256" key="6">
    <source>
        <dbReference type="SAM" id="MobiDB-lite"/>
    </source>
</evidence>
<evidence type="ECO:0000256" key="2">
    <source>
        <dbReference type="ARBA" id="ARBA00010827"/>
    </source>
</evidence>
<dbReference type="AlphaFoldDB" id="A0A8J2S3Z2"/>
<name>A0A8J2S3Z2_9STRA</name>
<evidence type="ECO:0000256" key="7">
    <source>
        <dbReference type="SAM" id="SignalP"/>
    </source>
</evidence>
<dbReference type="Proteomes" id="UP000789595">
    <property type="component" value="Unassembled WGS sequence"/>
</dbReference>
<comment type="similarity">
    <text evidence="2">Belongs to the PsbU family.</text>
</comment>
<evidence type="ECO:0000313" key="9">
    <source>
        <dbReference type="Proteomes" id="UP000789595"/>
    </source>
</evidence>
<comment type="caution">
    <text evidence="8">The sequence shown here is derived from an EMBL/GenBank/DDBJ whole genome shotgun (WGS) entry which is preliminary data.</text>
</comment>
<feature type="signal peptide" evidence="7">
    <location>
        <begin position="1"/>
        <end position="19"/>
    </location>
</feature>
<evidence type="ECO:0000256" key="3">
    <source>
        <dbReference type="ARBA" id="ARBA00023078"/>
    </source>
</evidence>
<dbReference type="Pfam" id="PF06514">
    <property type="entry name" value="PsbU"/>
    <property type="match status" value="1"/>
</dbReference>
<keyword evidence="3" id="KW-0793">Thylakoid</keyword>
<dbReference type="GO" id="GO:0019898">
    <property type="term" value="C:extrinsic component of membrane"/>
    <property type="evidence" value="ECO:0007669"/>
    <property type="project" value="InterPro"/>
</dbReference>
<keyword evidence="4" id="KW-0472">Membrane</keyword>
<dbReference type="EMBL" id="CAKKNE010000001">
    <property type="protein sequence ID" value="CAH0364227.1"/>
    <property type="molecule type" value="Genomic_DNA"/>
</dbReference>
<keyword evidence="9" id="KW-1185">Reference proteome</keyword>
<dbReference type="SUPFAM" id="SSF81585">
    <property type="entry name" value="PsbU/PolX domain-like"/>
    <property type="match status" value="1"/>
</dbReference>
<evidence type="ECO:0000256" key="5">
    <source>
        <dbReference type="ARBA" id="ARBA00043089"/>
    </source>
</evidence>
<dbReference type="GO" id="GO:0015979">
    <property type="term" value="P:photosynthesis"/>
    <property type="evidence" value="ECO:0007669"/>
    <property type="project" value="InterPro"/>
</dbReference>
<proteinExistence type="inferred from homology"/>